<dbReference type="AlphaFoldDB" id="A0A9Q3KK17"/>
<name>A0A9Q3KK17_9BASI</name>
<dbReference type="Proteomes" id="UP000765509">
    <property type="component" value="Unassembled WGS sequence"/>
</dbReference>
<keyword evidence="3" id="KW-1185">Reference proteome</keyword>
<proteinExistence type="predicted"/>
<organism evidence="2 3">
    <name type="scientific">Austropuccinia psidii MF-1</name>
    <dbReference type="NCBI Taxonomy" id="1389203"/>
    <lineage>
        <taxon>Eukaryota</taxon>
        <taxon>Fungi</taxon>
        <taxon>Dikarya</taxon>
        <taxon>Basidiomycota</taxon>
        <taxon>Pucciniomycotina</taxon>
        <taxon>Pucciniomycetes</taxon>
        <taxon>Pucciniales</taxon>
        <taxon>Sphaerophragmiaceae</taxon>
        <taxon>Austropuccinia</taxon>
    </lineage>
</organism>
<reference evidence="2" key="1">
    <citation type="submission" date="2021-03" db="EMBL/GenBank/DDBJ databases">
        <title>Draft genome sequence of rust myrtle Austropuccinia psidii MF-1, a brazilian biotype.</title>
        <authorList>
            <person name="Quecine M.C."/>
            <person name="Pachon D.M.R."/>
            <person name="Bonatelli M.L."/>
            <person name="Correr F.H."/>
            <person name="Franceschini L.M."/>
            <person name="Leite T.F."/>
            <person name="Margarido G.R.A."/>
            <person name="Almeida C.A."/>
            <person name="Ferrarezi J.A."/>
            <person name="Labate C.A."/>
        </authorList>
    </citation>
    <scope>NUCLEOTIDE SEQUENCE</scope>
    <source>
        <strain evidence="2">MF-1</strain>
    </source>
</reference>
<evidence type="ECO:0000256" key="1">
    <source>
        <dbReference type="SAM" id="MobiDB-lite"/>
    </source>
</evidence>
<evidence type="ECO:0000313" key="2">
    <source>
        <dbReference type="EMBL" id="MBW0582312.1"/>
    </source>
</evidence>
<feature type="region of interest" description="Disordered" evidence="1">
    <location>
        <begin position="91"/>
        <end position="111"/>
    </location>
</feature>
<evidence type="ECO:0000313" key="3">
    <source>
        <dbReference type="Proteomes" id="UP000765509"/>
    </source>
</evidence>
<sequence>MASWPYPAFIGVIGQFSTSPTARPLSLVLRLWGLLSLPGAYGPSSHHQGPWTNPLYYGGFGLNGLFGPFRPPTASMAHGLRSMIPLGPFWPKSNEAKKGQGGSSSSPKVRWVQNHTWDHLSQFWPQNPTNPEMAKTP</sequence>
<protein>
    <submittedName>
        <fullName evidence="2">Uncharacterized protein</fullName>
    </submittedName>
</protein>
<dbReference type="EMBL" id="AVOT02112217">
    <property type="protein sequence ID" value="MBW0582312.1"/>
    <property type="molecule type" value="Genomic_DNA"/>
</dbReference>
<comment type="caution">
    <text evidence="2">The sequence shown here is derived from an EMBL/GenBank/DDBJ whole genome shotgun (WGS) entry which is preliminary data.</text>
</comment>
<accession>A0A9Q3KK17</accession>
<gene>
    <name evidence="2" type="ORF">O181_122027</name>
</gene>